<gene>
    <name evidence="1" type="ORF">SAMN00790413_06699</name>
</gene>
<accession>A0A1W1UBU1</accession>
<dbReference type="EMBL" id="FWWU01000002">
    <property type="protein sequence ID" value="SMB78537.1"/>
    <property type="molecule type" value="Genomic_DNA"/>
</dbReference>
<sequence>MKGMEKQHSFSFCPGHAQFVVYDVQAEYDVNQDPLWGRPDEREAALSSRLTELAIGLLDDQDVTVVLEVGLQRPSPPEGTWAVQAQATLSVPSGMLGIRDVVADGPAFVAQVPPGLLNVGISGRLSAEEHLFLLRVWPVNTD</sequence>
<organism evidence="1 2">
    <name type="scientific">Deinococcus hopiensis KR-140</name>
    <dbReference type="NCBI Taxonomy" id="695939"/>
    <lineage>
        <taxon>Bacteria</taxon>
        <taxon>Thermotogati</taxon>
        <taxon>Deinococcota</taxon>
        <taxon>Deinococci</taxon>
        <taxon>Deinococcales</taxon>
        <taxon>Deinococcaceae</taxon>
        <taxon>Deinococcus</taxon>
    </lineage>
</organism>
<reference evidence="1 2" key="1">
    <citation type="submission" date="2017-04" db="EMBL/GenBank/DDBJ databases">
        <authorList>
            <person name="Afonso C.L."/>
            <person name="Miller P.J."/>
            <person name="Scott M.A."/>
            <person name="Spackman E."/>
            <person name="Goraichik I."/>
            <person name="Dimitrov K.M."/>
            <person name="Suarez D.L."/>
            <person name="Swayne D.E."/>
        </authorList>
    </citation>
    <scope>NUCLEOTIDE SEQUENCE [LARGE SCALE GENOMIC DNA]</scope>
    <source>
        <strain evidence="1 2">KR-140</strain>
    </source>
</reference>
<dbReference type="AlphaFoldDB" id="A0A1W1UBU1"/>
<dbReference type="OrthoDB" id="9836816at2"/>
<dbReference type="RefSeq" id="WP_084045254.1">
    <property type="nucleotide sequence ID" value="NZ_FWWU01000002.1"/>
</dbReference>
<evidence type="ECO:0000313" key="1">
    <source>
        <dbReference type="EMBL" id="SMB78537.1"/>
    </source>
</evidence>
<dbReference type="Proteomes" id="UP000192582">
    <property type="component" value="Unassembled WGS sequence"/>
</dbReference>
<name>A0A1W1UBU1_9DEIO</name>
<evidence type="ECO:0000313" key="2">
    <source>
        <dbReference type="Proteomes" id="UP000192582"/>
    </source>
</evidence>
<protein>
    <submittedName>
        <fullName evidence="1">Uncharacterized protein</fullName>
    </submittedName>
</protein>
<keyword evidence="2" id="KW-1185">Reference proteome</keyword>
<proteinExistence type="predicted"/>